<keyword evidence="1" id="KW-1133">Transmembrane helix</keyword>
<dbReference type="RefSeq" id="WP_189569410.1">
    <property type="nucleotide sequence ID" value="NZ_BMXI01000006.1"/>
</dbReference>
<keyword evidence="1" id="KW-0472">Membrane</keyword>
<evidence type="ECO:0000313" key="3">
    <source>
        <dbReference type="Proteomes" id="UP000644507"/>
    </source>
</evidence>
<name>A0A918WIX8_9BACT</name>
<accession>A0A918WIX8</accession>
<proteinExistence type="predicted"/>
<comment type="caution">
    <text evidence="2">The sequence shown here is derived from an EMBL/GenBank/DDBJ whole genome shotgun (WGS) entry which is preliminary data.</text>
</comment>
<dbReference type="EMBL" id="BMXI01000006">
    <property type="protein sequence ID" value="GHC50692.1"/>
    <property type="molecule type" value="Genomic_DNA"/>
</dbReference>
<gene>
    <name evidence="2" type="ORF">GCM10007100_15990</name>
</gene>
<organism evidence="2 3">
    <name type="scientific">Roseibacillus persicicus</name>
    <dbReference type="NCBI Taxonomy" id="454148"/>
    <lineage>
        <taxon>Bacteria</taxon>
        <taxon>Pseudomonadati</taxon>
        <taxon>Verrucomicrobiota</taxon>
        <taxon>Verrucomicrobiia</taxon>
        <taxon>Verrucomicrobiales</taxon>
        <taxon>Verrucomicrobiaceae</taxon>
        <taxon>Roseibacillus</taxon>
    </lineage>
</organism>
<keyword evidence="3" id="KW-1185">Reference proteome</keyword>
<keyword evidence="1" id="KW-0812">Transmembrane</keyword>
<reference evidence="2" key="1">
    <citation type="journal article" date="2014" name="Int. J. Syst. Evol. Microbiol.">
        <title>Complete genome sequence of Corynebacterium casei LMG S-19264T (=DSM 44701T), isolated from a smear-ripened cheese.</title>
        <authorList>
            <consortium name="US DOE Joint Genome Institute (JGI-PGF)"/>
            <person name="Walter F."/>
            <person name="Albersmeier A."/>
            <person name="Kalinowski J."/>
            <person name="Ruckert C."/>
        </authorList>
    </citation>
    <scope>NUCLEOTIDE SEQUENCE</scope>
    <source>
        <strain evidence="2">KCTC 12988</strain>
    </source>
</reference>
<reference evidence="2" key="2">
    <citation type="submission" date="2020-09" db="EMBL/GenBank/DDBJ databases">
        <authorList>
            <person name="Sun Q."/>
            <person name="Kim S."/>
        </authorList>
    </citation>
    <scope>NUCLEOTIDE SEQUENCE</scope>
    <source>
        <strain evidence="2">KCTC 12988</strain>
    </source>
</reference>
<feature type="transmembrane region" description="Helical" evidence="1">
    <location>
        <begin position="12"/>
        <end position="34"/>
    </location>
</feature>
<sequence length="102" mass="11467">MSGTNNPNDPKVRARAFLLLAGILLLSLPILRLLEVGLRLRFMREHYGDLWQALTKDLWLSGGWWSYFATPLGFVMTILPLALILGIALCLFAAIRITKDRG</sequence>
<evidence type="ECO:0000313" key="2">
    <source>
        <dbReference type="EMBL" id="GHC50692.1"/>
    </source>
</evidence>
<evidence type="ECO:0000256" key="1">
    <source>
        <dbReference type="SAM" id="Phobius"/>
    </source>
</evidence>
<dbReference type="Proteomes" id="UP000644507">
    <property type="component" value="Unassembled WGS sequence"/>
</dbReference>
<dbReference type="AlphaFoldDB" id="A0A918WIX8"/>
<protein>
    <submittedName>
        <fullName evidence="2">Uncharacterized protein</fullName>
    </submittedName>
</protein>
<feature type="transmembrane region" description="Helical" evidence="1">
    <location>
        <begin position="64"/>
        <end position="95"/>
    </location>
</feature>